<proteinExistence type="predicted"/>
<evidence type="ECO:0000313" key="4">
    <source>
        <dbReference type="WBParaSite" id="L893_g1946.t1"/>
    </source>
</evidence>
<keyword evidence="2" id="KW-1133">Transmembrane helix</keyword>
<keyword evidence="2" id="KW-0472">Membrane</keyword>
<name>A0A1I7YSR4_9BILA</name>
<feature type="transmembrane region" description="Helical" evidence="2">
    <location>
        <begin position="73"/>
        <end position="98"/>
    </location>
</feature>
<dbReference type="WBParaSite" id="L893_g1946.t1">
    <property type="protein sequence ID" value="L893_g1946.t1"/>
    <property type="gene ID" value="L893_g1946"/>
</dbReference>
<evidence type="ECO:0000256" key="1">
    <source>
        <dbReference type="SAM" id="MobiDB-lite"/>
    </source>
</evidence>
<evidence type="ECO:0000256" key="2">
    <source>
        <dbReference type="SAM" id="Phobius"/>
    </source>
</evidence>
<sequence>MQPFDLCDSALAVENRSSEANESDGEAPMRVEPGMALDSHWPSQPNKKRFEKCDMESLQKTDSHKMATVLYRYVVLFVTLFATTTLLSNGILFTFTIICMNPEDKFENESCTLKGASTPNRKPKSI</sequence>
<keyword evidence="3" id="KW-1185">Reference proteome</keyword>
<reference evidence="4" key="1">
    <citation type="submission" date="2016-11" db="UniProtKB">
        <authorList>
            <consortium name="WormBaseParasite"/>
        </authorList>
    </citation>
    <scope>IDENTIFICATION</scope>
</reference>
<dbReference type="Proteomes" id="UP000095287">
    <property type="component" value="Unplaced"/>
</dbReference>
<feature type="region of interest" description="Disordered" evidence="1">
    <location>
        <begin position="15"/>
        <end position="47"/>
    </location>
</feature>
<organism evidence="3 4">
    <name type="scientific">Steinernema glaseri</name>
    <dbReference type="NCBI Taxonomy" id="37863"/>
    <lineage>
        <taxon>Eukaryota</taxon>
        <taxon>Metazoa</taxon>
        <taxon>Ecdysozoa</taxon>
        <taxon>Nematoda</taxon>
        <taxon>Chromadorea</taxon>
        <taxon>Rhabditida</taxon>
        <taxon>Tylenchina</taxon>
        <taxon>Panagrolaimomorpha</taxon>
        <taxon>Strongyloidoidea</taxon>
        <taxon>Steinernematidae</taxon>
        <taxon>Steinernema</taxon>
    </lineage>
</organism>
<dbReference type="AlphaFoldDB" id="A0A1I7YSR4"/>
<evidence type="ECO:0000313" key="3">
    <source>
        <dbReference type="Proteomes" id="UP000095287"/>
    </source>
</evidence>
<protein>
    <submittedName>
        <fullName evidence="4">G_PROTEIN_RECEP_F1_2 domain-containing protein</fullName>
    </submittedName>
</protein>
<accession>A0A1I7YSR4</accession>
<keyword evidence="2" id="KW-0812">Transmembrane</keyword>